<feature type="transmembrane region" description="Helical" evidence="8">
    <location>
        <begin position="83"/>
        <end position="106"/>
    </location>
</feature>
<keyword evidence="5 8" id="KW-0812">Transmembrane</keyword>
<evidence type="ECO:0000256" key="2">
    <source>
        <dbReference type="ARBA" id="ARBA00004141"/>
    </source>
</evidence>
<dbReference type="EMBL" id="QUQO01000002">
    <property type="protein sequence ID" value="RFB01501.1"/>
    <property type="molecule type" value="Genomic_DNA"/>
</dbReference>
<feature type="transmembrane region" description="Helical" evidence="8">
    <location>
        <begin position="168"/>
        <end position="190"/>
    </location>
</feature>
<evidence type="ECO:0000313" key="11">
    <source>
        <dbReference type="Proteomes" id="UP000264589"/>
    </source>
</evidence>
<dbReference type="InParanoid" id="A0A371R7R4"/>
<dbReference type="Gene3D" id="1.20.1250.20">
    <property type="entry name" value="MFS general substrate transporter like domains"/>
    <property type="match status" value="1"/>
</dbReference>
<keyword evidence="4" id="KW-0813">Transport</keyword>
<comment type="function">
    <text evidence="1">Resistance to tetracycline by an active tetracycline efflux. This is an energy-dependent process that decreases the accumulation of the antibiotic in whole cells. This protein functions as a metal-tetracycline/H(+) antiporter.</text>
</comment>
<keyword evidence="11" id="KW-1185">Reference proteome</keyword>
<dbReference type="GO" id="GO:0022857">
    <property type="term" value="F:transmembrane transporter activity"/>
    <property type="evidence" value="ECO:0007669"/>
    <property type="project" value="InterPro"/>
</dbReference>
<dbReference type="PRINTS" id="PR01035">
    <property type="entry name" value="TCRTETA"/>
</dbReference>
<dbReference type="InterPro" id="IPR005829">
    <property type="entry name" value="Sugar_transporter_CS"/>
</dbReference>
<evidence type="ECO:0000256" key="8">
    <source>
        <dbReference type="SAM" id="Phobius"/>
    </source>
</evidence>
<dbReference type="RefSeq" id="WP_116393217.1">
    <property type="nucleotide sequence ID" value="NZ_CAXQPM010000012.1"/>
</dbReference>
<comment type="caution">
    <text evidence="10">The sequence shown here is derived from an EMBL/GenBank/DDBJ whole genome shotgun (WGS) entry which is preliminary data.</text>
</comment>
<feature type="transmembrane region" description="Helical" evidence="8">
    <location>
        <begin position="141"/>
        <end position="162"/>
    </location>
</feature>
<feature type="transmembrane region" description="Helical" evidence="8">
    <location>
        <begin position="112"/>
        <end position="129"/>
    </location>
</feature>
<dbReference type="SUPFAM" id="SSF103473">
    <property type="entry name" value="MFS general substrate transporter"/>
    <property type="match status" value="1"/>
</dbReference>
<keyword evidence="7 8" id="KW-0472">Membrane</keyword>
<dbReference type="InterPro" id="IPR036259">
    <property type="entry name" value="MFS_trans_sf"/>
</dbReference>
<dbReference type="FunCoup" id="A0A371R7R4">
    <property type="interactions" value="205"/>
</dbReference>
<dbReference type="OrthoDB" id="9764259at2"/>
<evidence type="ECO:0000313" key="10">
    <source>
        <dbReference type="EMBL" id="RFB01501.1"/>
    </source>
</evidence>
<evidence type="ECO:0000256" key="3">
    <source>
        <dbReference type="ARBA" id="ARBA00007520"/>
    </source>
</evidence>
<dbReference type="PROSITE" id="PS50850">
    <property type="entry name" value="MFS"/>
    <property type="match status" value="1"/>
</dbReference>
<dbReference type="InterPro" id="IPR020846">
    <property type="entry name" value="MFS_dom"/>
</dbReference>
<accession>A0A371R7R4</accession>
<dbReference type="PANTHER" id="PTHR23504">
    <property type="entry name" value="MAJOR FACILITATOR SUPERFAMILY DOMAIN-CONTAINING PROTEIN 10"/>
    <property type="match status" value="1"/>
</dbReference>
<evidence type="ECO:0000259" key="9">
    <source>
        <dbReference type="PROSITE" id="PS50850"/>
    </source>
</evidence>
<gene>
    <name evidence="10" type="ORF">DX908_14545</name>
</gene>
<evidence type="ECO:0000256" key="7">
    <source>
        <dbReference type="ARBA" id="ARBA00023136"/>
    </source>
</evidence>
<dbReference type="GO" id="GO:0016020">
    <property type="term" value="C:membrane"/>
    <property type="evidence" value="ECO:0007669"/>
    <property type="project" value="UniProtKB-SubCell"/>
</dbReference>
<dbReference type="AlphaFoldDB" id="A0A371R7R4"/>
<dbReference type="CDD" id="cd17388">
    <property type="entry name" value="MFS_TetA"/>
    <property type="match status" value="1"/>
</dbReference>
<evidence type="ECO:0000256" key="4">
    <source>
        <dbReference type="ARBA" id="ARBA00022448"/>
    </source>
</evidence>
<dbReference type="InterPro" id="IPR011701">
    <property type="entry name" value="MFS"/>
</dbReference>
<feature type="transmembrane region" description="Helical" evidence="8">
    <location>
        <begin position="54"/>
        <end position="74"/>
    </location>
</feature>
<proteinExistence type="inferred from homology"/>
<feature type="transmembrane region" description="Helical" evidence="8">
    <location>
        <begin position="210"/>
        <end position="231"/>
    </location>
</feature>
<comment type="similarity">
    <text evidence="3">Belongs to the major facilitator superfamily. TCR/Tet family.</text>
</comment>
<dbReference type="InterPro" id="IPR001958">
    <property type="entry name" value="Tet-R_TetA/multi-R_MdtG-like"/>
</dbReference>
<keyword evidence="6 8" id="KW-1133">Transmembrane helix</keyword>
<feature type="transmembrane region" description="Helical" evidence="8">
    <location>
        <begin position="258"/>
        <end position="277"/>
    </location>
</feature>
<sequence>MFRPAPKPDGRAMLFVFITVFLSLVGLGIIMPVMPDLLVELTGETKSHAAELNGVLLFAYAGMQFVMSPILGALSDRFGRRPVILVSLFAYSLDFLLMAIAPTYAWLFAGRLLSGATAATYSTANAFIADITPPDKRAANFGILGAAFGLGFIIGPALGGFVGDHFGVRAPFFLASAVIMSNFIFGYFVFPETLTEERRRKFDWRRANPFGGLFTVGSRPLLAGVLTAYFIMQVAHYSLPGIWAFFAGVKFGWSQSQIGLSLAYVGVTAAIVQGGLIRKVVPLIGDVKAVLIGMASMTASFIGYAFFTPSGEWVFVWVTIGALGGFMMPGMQSKMSEATPPDAQGELQGAIACLMSISMAFSPLMMSKLFAYFTEPGTGRDFPGAPFALSAVLIFISGIIFFLTTRKIIEKTEEERAMI</sequence>
<protein>
    <submittedName>
        <fullName evidence="10">MFS transporter</fullName>
    </submittedName>
</protein>
<dbReference type="PROSITE" id="PS00216">
    <property type="entry name" value="SUGAR_TRANSPORT_1"/>
    <property type="match status" value="1"/>
</dbReference>
<feature type="transmembrane region" description="Helical" evidence="8">
    <location>
        <begin position="313"/>
        <end position="331"/>
    </location>
</feature>
<feature type="transmembrane region" description="Helical" evidence="8">
    <location>
        <begin position="12"/>
        <end position="34"/>
    </location>
</feature>
<feature type="transmembrane region" description="Helical" evidence="8">
    <location>
        <begin position="385"/>
        <end position="403"/>
    </location>
</feature>
<reference evidence="10 11" key="1">
    <citation type="submission" date="2018-08" db="EMBL/GenBank/DDBJ databases">
        <title>Parvularcula sp. SM1705, isolated from surface water of the South Sea China.</title>
        <authorList>
            <person name="Sun L."/>
        </authorList>
    </citation>
    <scope>NUCLEOTIDE SEQUENCE [LARGE SCALE GENOMIC DNA]</scope>
    <source>
        <strain evidence="10 11">SM1705</strain>
    </source>
</reference>
<feature type="transmembrane region" description="Helical" evidence="8">
    <location>
        <begin position="351"/>
        <end position="373"/>
    </location>
</feature>
<dbReference type="Pfam" id="PF07690">
    <property type="entry name" value="MFS_1"/>
    <property type="match status" value="1"/>
</dbReference>
<organism evidence="10 11">
    <name type="scientific">Parvularcula marina</name>
    <dbReference type="NCBI Taxonomy" id="2292771"/>
    <lineage>
        <taxon>Bacteria</taxon>
        <taxon>Pseudomonadati</taxon>
        <taxon>Pseudomonadota</taxon>
        <taxon>Alphaproteobacteria</taxon>
        <taxon>Parvularculales</taxon>
        <taxon>Parvularculaceae</taxon>
        <taxon>Parvularcula</taxon>
    </lineage>
</organism>
<dbReference type="PANTHER" id="PTHR23504:SF15">
    <property type="entry name" value="MAJOR FACILITATOR SUPERFAMILY (MFS) PROFILE DOMAIN-CONTAINING PROTEIN"/>
    <property type="match status" value="1"/>
</dbReference>
<dbReference type="Proteomes" id="UP000264589">
    <property type="component" value="Unassembled WGS sequence"/>
</dbReference>
<evidence type="ECO:0000256" key="5">
    <source>
        <dbReference type="ARBA" id="ARBA00022692"/>
    </source>
</evidence>
<evidence type="ECO:0000256" key="1">
    <source>
        <dbReference type="ARBA" id="ARBA00003279"/>
    </source>
</evidence>
<feature type="transmembrane region" description="Helical" evidence="8">
    <location>
        <begin position="289"/>
        <end position="307"/>
    </location>
</feature>
<evidence type="ECO:0000256" key="6">
    <source>
        <dbReference type="ARBA" id="ARBA00022989"/>
    </source>
</evidence>
<name>A0A371R7R4_9PROT</name>
<comment type="subcellular location">
    <subcellularLocation>
        <location evidence="2">Membrane</location>
        <topology evidence="2">Multi-pass membrane protein</topology>
    </subcellularLocation>
</comment>
<feature type="domain" description="Major facilitator superfamily (MFS) profile" evidence="9">
    <location>
        <begin position="12"/>
        <end position="409"/>
    </location>
</feature>